<evidence type="ECO:0000313" key="4">
    <source>
        <dbReference type="EMBL" id="MXP24453.1"/>
    </source>
</evidence>
<keyword evidence="2" id="KW-0012">Acyltransferase</keyword>
<dbReference type="Gene3D" id="3.40.630.30">
    <property type="match status" value="1"/>
</dbReference>
<evidence type="ECO:0000259" key="3">
    <source>
        <dbReference type="PROSITE" id="PS51186"/>
    </source>
</evidence>
<dbReference type="InterPro" id="IPR016181">
    <property type="entry name" value="Acyl_CoA_acyltransferase"/>
</dbReference>
<organism evidence="4 5">
    <name type="scientific">Altericroceibacterium indicum</name>
    <dbReference type="NCBI Taxonomy" id="374177"/>
    <lineage>
        <taxon>Bacteria</taxon>
        <taxon>Pseudomonadati</taxon>
        <taxon>Pseudomonadota</taxon>
        <taxon>Alphaproteobacteria</taxon>
        <taxon>Sphingomonadales</taxon>
        <taxon>Erythrobacteraceae</taxon>
        <taxon>Altericroceibacterium</taxon>
    </lineage>
</organism>
<protein>
    <submittedName>
        <fullName evidence="4">GNAT family N-acetyltransferase</fullName>
    </submittedName>
</protein>
<gene>
    <name evidence="4" type="ORF">GRI39_00110</name>
</gene>
<dbReference type="RefSeq" id="WP_160738534.1">
    <property type="nucleotide sequence ID" value="NZ_WTYQ01000001.1"/>
</dbReference>
<dbReference type="PROSITE" id="PS51186">
    <property type="entry name" value="GNAT"/>
    <property type="match status" value="1"/>
</dbReference>
<dbReference type="Pfam" id="PF00583">
    <property type="entry name" value="Acetyltransf_1"/>
    <property type="match status" value="1"/>
</dbReference>
<dbReference type="InterPro" id="IPR000182">
    <property type="entry name" value="GNAT_dom"/>
</dbReference>
<dbReference type="GO" id="GO:0016747">
    <property type="term" value="F:acyltransferase activity, transferring groups other than amino-acyl groups"/>
    <property type="evidence" value="ECO:0007669"/>
    <property type="project" value="InterPro"/>
</dbReference>
<proteinExistence type="predicted"/>
<evidence type="ECO:0000313" key="5">
    <source>
        <dbReference type="Proteomes" id="UP000460561"/>
    </source>
</evidence>
<evidence type="ECO:0000256" key="2">
    <source>
        <dbReference type="ARBA" id="ARBA00023315"/>
    </source>
</evidence>
<dbReference type="CDD" id="cd04301">
    <property type="entry name" value="NAT_SF"/>
    <property type="match status" value="1"/>
</dbReference>
<dbReference type="OrthoDB" id="359414at2"/>
<comment type="caution">
    <text evidence="4">The sequence shown here is derived from an EMBL/GenBank/DDBJ whole genome shotgun (WGS) entry which is preliminary data.</text>
</comment>
<feature type="domain" description="N-acetyltransferase" evidence="3">
    <location>
        <begin position="6"/>
        <end position="168"/>
    </location>
</feature>
<reference evidence="4 5" key="1">
    <citation type="submission" date="2019-12" db="EMBL/GenBank/DDBJ databases">
        <title>Genomic-based taxomic classification of the family Erythrobacteraceae.</title>
        <authorList>
            <person name="Xu L."/>
        </authorList>
    </citation>
    <scope>NUCLEOTIDE SEQUENCE [LARGE SCALE GENOMIC DNA]</scope>
    <source>
        <strain evidence="4 5">DSM 18604</strain>
    </source>
</reference>
<dbReference type="Proteomes" id="UP000460561">
    <property type="component" value="Unassembled WGS sequence"/>
</dbReference>
<dbReference type="SUPFAM" id="SSF55729">
    <property type="entry name" value="Acyl-CoA N-acyltransferases (Nat)"/>
    <property type="match status" value="1"/>
</dbReference>
<keyword evidence="1 4" id="KW-0808">Transferase</keyword>
<dbReference type="EMBL" id="WTYQ01000001">
    <property type="protein sequence ID" value="MXP24453.1"/>
    <property type="molecule type" value="Genomic_DNA"/>
</dbReference>
<dbReference type="PANTHER" id="PTHR43877">
    <property type="entry name" value="AMINOALKYLPHOSPHONATE N-ACETYLTRANSFERASE-RELATED-RELATED"/>
    <property type="match status" value="1"/>
</dbReference>
<evidence type="ECO:0000256" key="1">
    <source>
        <dbReference type="ARBA" id="ARBA00022679"/>
    </source>
</evidence>
<dbReference type="AlphaFoldDB" id="A0A845A5A8"/>
<dbReference type="InterPro" id="IPR050832">
    <property type="entry name" value="Bact_Acetyltransf"/>
</dbReference>
<sequence length="171" mass="18436">MHTPALQWRLMTVADLPQVCALADAIHQDYPEGAEIFAERLALYPHGCFMLAGAEGGFGYAISHPWTRGRPVPLNQPLGALPEAADVYYLHDLALAPQARGQGAGGMILNHLHEWARSQGLCAMVLVAVGNAGPFWEGQGFEPRMDEAMAQKLAQYGGPAIYMEKAISPAI</sequence>
<accession>A0A845A5A8</accession>
<name>A0A845A5A8_9SPHN</name>
<keyword evidence="5" id="KW-1185">Reference proteome</keyword>